<proteinExistence type="predicted"/>
<dbReference type="InterPro" id="IPR041049">
    <property type="entry name" value="DUF5615"/>
</dbReference>
<organism evidence="2 3">
    <name type="scientific">Planktothrix agardhii (strain NIVA-CYA 126/8)</name>
    <dbReference type="NCBI Taxonomy" id="388467"/>
    <lineage>
        <taxon>Bacteria</taxon>
        <taxon>Bacillati</taxon>
        <taxon>Cyanobacteriota</taxon>
        <taxon>Cyanophyceae</taxon>
        <taxon>Oscillatoriophycideae</taxon>
        <taxon>Oscillatoriales</taxon>
        <taxon>Microcoleaceae</taxon>
        <taxon>Planktothrix</taxon>
    </lineage>
</organism>
<dbReference type="eggNOG" id="COG4634">
    <property type="taxonomic scope" value="Bacteria"/>
</dbReference>
<feature type="domain" description="DUF5615" evidence="1">
    <location>
        <begin position="1"/>
        <end position="105"/>
    </location>
</feature>
<reference evidence="2 3" key="1">
    <citation type="journal article" date="2014" name="Appl. Environ. Microbiol.">
        <title>Elucidation of insertion elements encoded on plasmids and in vitro construction of shuttle vectors from the toxic cyanobacterium Planktothrix.</title>
        <authorList>
            <person name="Christiansen G."/>
            <person name="Goesmann A."/>
            <person name="Kurmayer R."/>
        </authorList>
    </citation>
    <scope>NUCLEOTIDE SEQUENCE [LARGE SCALE GENOMIC DNA]</scope>
    <source>
        <strain evidence="2 3">NIVA-CYA 126/8</strain>
    </source>
</reference>
<dbReference type="AlphaFoldDB" id="A0A073CEH5"/>
<dbReference type="GeneID" id="77287184"/>
<gene>
    <name evidence="2" type="ORF">A19Y_0945</name>
</gene>
<evidence type="ECO:0000313" key="2">
    <source>
        <dbReference type="EMBL" id="KEI66073.1"/>
    </source>
</evidence>
<name>A0A073CEH5_PLAA1</name>
<protein>
    <recommendedName>
        <fullName evidence="1">DUF5615 domain-containing protein</fullName>
    </recommendedName>
</protein>
<evidence type="ECO:0000313" key="3">
    <source>
        <dbReference type="Proteomes" id="UP000027395"/>
    </source>
</evidence>
<sequence length="111" mass="12269">MNFWIDAQLPPSLANWLVETFNVNATAIRDLGLRDAEDIEIFNAARNPGTVIVSKDSDFVELVTRLGTPPQILWLTCGNVTNRNLRLILSNTFAEALPMLEAGEAIVEISD</sequence>
<keyword evidence="3" id="KW-1185">Reference proteome</keyword>
<dbReference type="EMBL" id="CM002803">
    <property type="protein sequence ID" value="KEI66073.1"/>
    <property type="molecule type" value="Genomic_DNA"/>
</dbReference>
<dbReference type="Proteomes" id="UP000027395">
    <property type="component" value="Chromosome"/>
</dbReference>
<evidence type="ECO:0000259" key="1">
    <source>
        <dbReference type="Pfam" id="PF18480"/>
    </source>
</evidence>
<dbReference type="HOGENOM" id="CLU_150003_3_1_3"/>
<dbReference type="STRING" id="388467.A19Y_0945"/>
<dbReference type="RefSeq" id="WP_026786450.1">
    <property type="nucleotide sequence ID" value="NZ_CM002803.1"/>
</dbReference>
<accession>A0A073CEH5</accession>
<dbReference type="Pfam" id="PF18480">
    <property type="entry name" value="DUF5615"/>
    <property type="match status" value="1"/>
</dbReference>
<dbReference type="PATRIC" id="fig|388467.6.peg.889"/>